<protein>
    <recommendedName>
        <fullName evidence="3">Nuclear transport factor 2 family protein</fullName>
    </recommendedName>
</protein>
<organism evidence="1 2">
    <name type="scientific">Algoriphagus confluentis</name>
    <dbReference type="NCBI Taxonomy" id="1697556"/>
    <lineage>
        <taxon>Bacteria</taxon>
        <taxon>Pseudomonadati</taxon>
        <taxon>Bacteroidota</taxon>
        <taxon>Cytophagia</taxon>
        <taxon>Cytophagales</taxon>
        <taxon>Cyclobacteriaceae</taxon>
        <taxon>Algoriphagus</taxon>
    </lineage>
</organism>
<evidence type="ECO:0008006" key="3">
    <source>
        <dbReference type="Google" id="ProtNLM"/>
    </source>
</evidence>
<dbReference type="SUPFAM" id="SSF54427">
    <property type="entry name" value="NTF2-like"/>
    <property type="match status" value="1"/>
</dbReference>
<comment type="caution">
    <text evidence="1">The sequence shown here is derived from an EMBL/GenBank/DDBJ whole genome shotgun (WGS) entry which is preliminary data.</text>
</comment>
<dbReference type="EMBL" id="BTPD01000002">
    <property type="protein sequence ID" value="GMQ27905.1"/>
    <property type="molecule type" value="Genomic_DNA"/>
</dbReference>
<reference evidence="1 2" key="1">
    <citation type="submission" date="2023-08" db="EMBL/GenBank/DDBJ databases">
        <title>Draft genome sequence of Algoriphagus confluentis.</title>
        <authorList>
            <person name="Takatani N."/>
            <person name="Hosokawa M."/>
            <person name="Sawabe T."/>
        </authorList>
    </citation>
    <scope>NUCLEOTIDE SEQUENCE [LARGE SCALE GENOMIC DNA]</scope>
    <source>
        <strain evidence="1 2">NBRC 111222</strain>
    </source>
</reference>
<evidence type="ECO:0000313" key="1">
    <source>
        <dbReference type="EMBL" id="GMQ27905.1"/>
    </source>
</evidence>
<proteinExistence type="predicted"/>
<dbReference type="Proteomes" id="UP001338309">
    <property type="component" value="Unassembled WGS sequence"/>
</dbReference>
<accession>A0ABQ6PIY0</accession>
<dbReference type="Pfam" id="PF12893">
    <property type="entry name" value="Lumazine_bd_2"/>
    <property type="match status" value="1"/>
</dbReference>
<keyword evidence="2" id="KW-1185">Reference proteome</keyword>
<sequence length="179" mass="20879">MVFSCQKYLFLTWDLIKSNLLQTIRNGGFSFFIPINMKKSVLFILTLLPIFSFAQSQLEEEKKAIAATVQLYFEGMIERDAGKLEEAFLPDARLIGYRGDQLFVTPFEDWKAGTAKGSPRNPNDFKNELKNIKIVGEMALAETELFWPGIYYYDYLTLLKIEGKWKIVHKSWWERSLEK</sequence>
<dbReference type="InterPro" id="IPR039437">
    <property type="entry name" value="FrzH/put_lumazine-bd"/>
</dbReference>
<dbReference type="InterPro" id="IPR032710">
    <property type="entry name" value="NTF2-like_dom_sf"/>
</dbReference>
<gene>
    <name evidence="1" type="ORF">Aconfl_05480</name>
</gene>
<name>A0ABQ6PIY0_9BACT</name>
<evidence type="ECO:0000313" key="2">
    <source>
        <dbReference type="Proteomes" id="UP001338309"/>
    </source>
</evidence>
<dbReference type="Gene3D" id="3.10.450.50">
    <property type="match status" value="1"/>
</dbReference>